<dbReference type="OrthoDB" id="10069406at2759"/>
<reference evidence="3" key="1">
    <citation type="submission" date="2021-02" db="EMBL/GenBank/DDBJ databases">
        <authorList>
            <person name="Nowell W R."/>
        </authorList>
    </citation>
    <scope>NUCLEOTIDE SEQUENCE</scope>
</reference>
<sequence>MEELNFKLKHLNHEHFLQQPLQTLANWKTDSIRAIDQFYEQKQQEVLELNKLNFTKYQDKINDLKHQLNITADDSADNSRLENLHDRYKSLEVLLNITVVTKSISIDGSFCLFETCDDDQLLLKSEPKLKRKETNLESHQLIWLKSNEADTSSVIESITSLQKVFGHTIVFNDIEQCLKLLEETKDTTTFLVCSQNLTDDVLSKIHRSYLNILRTYVYCYDDERRSNQKHNLNFPEVKHVYSQLNQLVNDLSEDVQTYLKHERITSSFLDITNEGRTAAETDITGWPCLIATLSSLSYPDDCCHRLVHCLKEFYSDNPAQITVLDEFQSNYTSSDALRWYTRDSFLFRLINRALRQHNIELIFLFGFYIKDLYLQLEDANKYFQTETSFTVYRGQQISRVEIKNLQKREFISNNSFLSTTRQRSLATVFFNQSAKLEDECQSILFEIQVDCRQLGNIIAPPFADISTFSQFPEECEILFLNGTQFQIVEVVFSRTENFWIAKLELTSNSHLGYGYEYDEILPITKKTILKKCLRRFPDRLNGMSLDDIDSIFTQLLNLYPTEKWLMAFKFWCIAGYYHRHLRTDKNYNVILKYYKVAIDILTEMNDDECLIDLGKLYEATGHCYYHFIGDTTEAQKHYHIAANYFESVIEKGLLKPVDKIFLEHEIAPLRLDFPSVLFTNDDPEEEENSPDFKEVSRSGVHPESIQSALDQWDTDVYDFI</sequence>
<evidence type="ECO:0000259" key="2">
    <source>
        <dbReference type="Pfam" id="PF03496"/>
    </source>
</evidence>
<name>A0A814G2J7_9BILA</name>
<dbReference type="InterPro" id="IPR003540">
    <property type="entry name" value="ADP-ribosyltransferase"/>
</dbReference>
<dbReference type="GO" id="GO:0005576">
    <property type="term" value="C:extracellular region"/>
    <property type="evidence" value="ECO:0007669"/>
    <property type="project" value="InterPro"/>
</dbReference>
<dbReference type="Gene3D" id="3.90.176.10">
    <property type="entry name" value="Toxin ADP-ribosyltransferase, Chain A, domain 1"/>
    <property type="match status" value="1"/>
</dbReference>
<feature type="domain" description="ADP ribosyltransferase" evidence="2">
    <location>
        <begin position="335"/>
        <end position="492"/>
    </location>
</feature>
<proteinExistence type="predicted"/>
<dbReference type="AlphaFoldDB" id="A0A814G2J7"/>
<organism evidence="3 4">
    <name type="scientific">Adineta steineri</name>
    <dbReference type="NCBI Taxonomy" id="433720"/>
    <lineage>
        <taxon>Eukaryota</taxon>
        <taxon>Metazoa</taxon>
        <taxon>Spiralia</taxon>
        <taxon>Gnathifera</taxon>
        <taxon>Rotifera</taxon>
        <taxon>Eurotatoria</taxon>
        <taxon>Bdelloidea</taxon>
        <taxon>Adinetida</taxon>
        <taxon>Adinetidae</taxon>
        <taxon>Adineta</taxon>
    </lineage>
</organism>
<dbReference type="PROSITE" id="PS51996">
    <property type="entry name" value="TR_MART"/>
    <property type="match status" value="1"/>
</dbReference>
<feature type="region of interest" description="Disordered" evidence="1">
    <location>
        <begin position="680"/>
        <end position="704"/>
    </location>
</feature>
<evidence type="ECO:0000256" key="1">
    <source>
        <dbReference type="SAM" id="MobiDB-lite"/>
    </source>
</evidence>
<dbReference type="EMBL" id="CAJNOM010000076">
    <property type="protein sequence ID" value="CAF0991909.1"/>
    <property type="molecule type" value="Genomic_DNA"/>
</dbReference>
<protein>
    <recommendedName>
        <fullName evidence="2">ADP ribosyltransferase domain-containing protein</fullName>
    </recommendedName>
</protein>
<evidence type="ECO:0000313" key="3">
    <source>
        <dbReference type="EMBL" id="CAF0991909.1"/>
    </source>
</evidence>
<gene>
    <name evidence="3" type="ORF">QVE165_LOCUS14443</name>
</gene>
<comment type="caution">
    <text evidence="3">The sequence shown here is derived from an EMBL/GenBank/DDBJ whole genome shotgun (WGS) entry which is preliminary data.</text>
</comment>
<keyword evidence="4" id="KW-1185">Reference proteome</keyword>
<accession>A0A814G2J7</accession>
<dbReference type="Pfam" id="PF03496">
    <property type="entry name" value="ADPrib_exo_Tox"/>
    <property type="match status" value="1"/>
</dbReference>
<evidence type="ECO:0000313" key="4">
    <source>
        <dbReference type="Proteomes" id="UP000663832"/>
    </source>
</evidence>
<dbReference type="SUPFAM" id="SSF56399">
    <property type="entry name" value="ADP-ribosylation"/>
    <property type="match status" value="1"/>
</dbReference>
<dbReference type="Proteomes" id="UP000663832">
    <property type="component" value="Unassembled WGS sequence"/>
</dbReference>